<reference evidence="4" key="2">
    <citation type="submission" date="2015-06" db="UniProtKB">
        <authorList>
            <consortium name="EnsemblPlants"/>
        </authorList>
    </citation>
    <scope>IDENTIFICATION</scope>
</reference>
<proteinExistence type="predicted"/>
<dbReference type="Proteomes" id="UP000032141">
    <property type="component" value="Unassembled WGS sequence"/>
</dbReference>
<dbReference type="SUPFAM" id="SSF54403">
    <property type="entry name" value="Cystatin/monellin"/>
    <property type="match status" value="1"/>
</dbReference>
<accession>A0A0D2ZT87</accession>
<evidence type="ECO:0000256" key="2">
    <source>
        <dbReference type="ARBA" id="ARBA00022704"/>
    </source>
</evidence>
<dbReference type="Gene3D" id="3.10.450.10">
    <property type="match status" value="1"/>
</dbReference>
<dbReference type="CDD" id="cd00042">
    <property type="entry name" value="CY"/>
    <property type="match status" value="1"/>
</dbReference>
<dbReference type="PANTHER" id="PTHR47364:SF2">
    <property type="entry name" value="CYSTEINE PROTEINASE INHIBITOR 5"/>
    <property type="match status" value="1"/>
</dbReference>
<dbReference type="AlphaFoldDB" id="A0A0D2ZT87"/>
<keyword evidence="1" id="KW-0646">Protease inhibitor</keyword>
<dbReference type="STRING" id="109376.A0A0D2ZT87"/>
<evidence type="ECO:0000313" key="5">
    <source>
        <dbReference type="Proteomes" id="UP000032141"/>
    </source>
</evidence>
<dbReference type="InterPro" id="IPR046350">
    <property type="entry name" value="Cystatin_sf"/>
</dbReference>
<dbReference type="Pfam" id="PF16845">
    <property type="entry name" value="SQAPI"/>
    <property type="match status" value="1"/>
</dbReference>
<dbReference type="GO" id="GO:0004869">
    <property type="term" value="F:cysteine-type endopeptidase inhibitor activity"/>
    <property type="evidence" value="ECO:0007669"/>
    <property type="project" value="UniProtKB-KW"/>
</dbReference>
<reference evidence="4" key="1">
    <citation type="journal article" date="2014" name="Genome Biol.">
        <title>Transcriptome and methylome profiling reveals relics of genome dominance in the mesopolyploid Brassica oleracea.</title>
        <authorList>
            <person name="Parkin I.A."/>
            <person name="Koh C."/>
            <person name="Tang H."/>
            <person name="Robinson S.J."/>
            <person name="Kagale S."/>
            <person name="Clarke W.E."/>
            <person name="Town C.D."/>
            <person name="Nixon J."/>
            <person name="Krishnakumar V."/>
            <person name="Bidwell S.L."/>
            <person name="Denoeud F."/>
            <person name="Belcram H."/>
            <person name="Links M.G."/>
            <person name="Just J."/>
            <person name="Clarke C."/>
            <person name="Bender T."/>
            <person name="Huebert T."/>
            <person name="Mason A.S."/>
            <person name="Pires J.C."/>
            <person name="Barker G."/>
            <person name="Moore J."/>
            <person name="Walley P.G."/>
            <person name="Manoli S."/>
            <person name="Batley J."/>
            <person name="Edwards D."/>
            <person name="Nelson M.N."/>
            <person name="Wang X."/>
            <person name="Paterson A.H."/>
            <person name="King G."/>
            <person name="Bancroft I."/>
            <person name="Chalhoub B."/>
            <person name="Sharpe A.G."/>
        </authorList>
    </citation>
    <scope>NUCLEOTIDE SEQUENCE [LARGE SCALE GENOMIC DNA]</scope>
    <source>
        <strain evidence="4">cv. TO1000</strain>
    </source>
</reference>
<keyword evidence="5" id="KW-1185">Reference proteome</keyword>
<name>A0A0D2ZT87_BRAOL</name>
<dbReference type="InterPro" id="IPR000010">
    <property type="entry name" value="Cystatin_dom"/>
</dbReference>
<protein>
    <submittedName>
        <fullName evidence="4">Cysteine proteinase inhibitor</fullName>
    </submittedName>
</protein>
<feature type="domain" description="Cystatin" evidence="3">
    <location>
        <begin position="186"/>
        <end position="277"/>
    </location>
</feature>
<dbReference type="HOGENOM" id="CLU_1162541_0_0_1"/>
<evidence type="ECO:0000259" key="3">
    <source>
        <dbReference type="SMART" id="SM00043"/>
    </source>
</evidence>
<sequence length="278" mass="32303">MERDCFRYQITTLNPQVHVSNWEPSFQLHELLGGGGKDSFGTADLFERVQLTQKPTAVNVKHLAYQLFNKMLLSSRREQYNNQQLKISKSWHFKFKTKATRESSHANLLYNETIEAGDTKDIKVEQLILAILGQKTRKKTVPSLFKHGTQLYYVFLKRLEWLLLTNNDPIFQERSKGKRSAFQSLRLSGGWHPIKNIKDPSIEVIAKFAISEYSKQKNSRLNFDTVVSGDELQVAGMKYLLILNVNDGCNEGTKIYEAEVYERAWDDYRELIYMKPIK</sequence>
<keyword evidence="2" id="KW-0789">Thiol protease inhibitor</keyword>
<dbReference type="PANTHER" id="PTHR47364">
    <property type="entry name" value="CYSTEINE PROTEINASE INHIBITOR 5"/>
    <property type="match status" value="1"/>
</dbReference>
<dbReference type="SMART" id="SM00043">
    <property type="entry name" value="CY"/>
    <property type="match status" value="1"/>
</dbReference>
<dbReference type="Gramene" id="Bo01047s030.1">
    <property type="protein sequence ID" value="Bo01047s030.1"/>
    <property type="gene ID" value="Bo01047s030"/>
</dbReference>
<evidence type="ECO:0000313" key="4">
    <source>
        <dbReference type="EnsemblPlants" id="Bo01047s030.1"/>
    </source>
</evidence>
<dbReference type="EnsemblPlants" id="Bo01047s030.1">
    <property type="protein sequence ID" value="Bo01047s030.1"/>
    <property type="gene ID" value="Bo01047s030"/>
</dbReference>
<evidence type="ECO:0000256" key="1">
    <source>
        <dbReference type="ARBA" id="ARBA00022690"/>
    </source>
</evidence>
<organism evidence="4 5">
    <name type="scientific">Brassica oleracea var. oleracea</name>
    <dbReference type="NCBI Taxonomy" id="109376"/>
    <lineage>
        <taxon>Eukaryota</taxon>
        <taxon>Viridiplantae</taxon>
        <taxon>Streptophyta</taxon>
        <taxon>Embryophyta</taxon>
        <taxon>Tracheophyta</taxon>
        <taxon>Spermatophyta</taxon>
        <taxon>Magnoliopsida</taxon>
        <taxon>eudicotyledons</taxon>
        <taxon>Gunneridae</taxon>
        <taxon>Pentapetalae</taxon>
        <taxon>rosids</taxon>
        <taxon>malvids</taxon>
        <taxon>Brassicales</taxon>
        <taxon>Brassicaceae</taxon>
        <taxon>Brassiceae</taxon>
        <taxon>Brassica</taxon>
    </lineage>
</organism>